<sequence length="354" mass="38451">MQGVDKDRVKKVVYEMSKDSAHFKNEQRKQAAVDEKIARLRQRAAALGPAELAAHTRAVDARVAALEARRDLGRTWLHCDMDAFYAAVEERDDPGLREVPMAVGGTGMITTANYMARPYGVRSAMPGFVALKLCPQLVFVKPNFEKYTAASEETRRVFRVYDPDFRAGSLDEAYLDVTDYCSRHGVTGEQVAAELRARVRDETRGLTCSVGVAPNQLLAKVASDINKPDGQYVLAPSRAAVTAFISSLPIRRVPGIGKVTEQLVSALGATTCGELFERRGLVAALFSPVALEFFLGVSLGLGATRHSELPPESEPQRKGISCERTFKAVSDPKTLHETVGAVWGWEEGVGGGPG</sequence>
<accession>A0A0D2K9Q5</accession>
<evidence type="ECO:0000256" key="1">
    <source>
        <dbReference type="ARBA" id="ARBA00010945"/>
    </source>
</evidence>
<dbReference type="Gene3D" id="1.10.150.810">
    <property type="match status" value="1"/>
</dbReference>
<dbReference type="STRING" id="145388.A0A0D2K9Q5"/>
<dbReference type="FunFam" id="3.30.70.270:FF:000014">
    <property type="entry name" value="DNA polymerase kappa subunit"/>
    <property type="match status" value="1"/>
</dbReference>
<evidence type="ECO:0000313" key="4">
    <source>
        <dbReference type="EMBL" id="KIY92783.1"/>
    </source>
</evidence>
<dbReference type="GeneID" id="25732816"/>
<dbReference type="Proteomes" id="UP000054498">
    <property type="component" value="Unassembled WGS sequence"/>
</dbReference>
<feature type="domain" description="UmuC" evidence="3">
    <location>
        <begin position="76"/>
        <end position="257"/>
    </location>
</feature>
<protein>
    <recommendedName>
        <fullName evidence="2">DNA polymerase kappa</fullName>
    </recommendedName>
</protein>
<evidence type="ECO:0000313" key="5">
    <source>
        <dbReference type="Proteomes" id="UP000054498"/>
    </source>
</evidence>
<dbReference type="FunFam" id="3.40.1170.60:FF:000012">
    <property type="entry name" value="Putative DNA-directed polymerase kappa"/>
    <property type="match status" value="1"/>
</dbReference>
<evidence type="ECO:0000259" key="3">
    <source>
        <dbReference type="PROSITE" id="PS50173"/>
    </source>
</evidence>
<dbReference type="PANTHER" id="PTHR11076">
    <property type="entry name" value="DNA REPAIR POLYMERASE UMUC / TRANSFERASE FAMILY MEMBER"/>
    <property type="match status" value="1"/>
</dbReference>
<proteinExistence type="inferred from homology"/>
<dbReference type="RefSeq" id="XP_013891803.1">
    <property type="nucleotide sequence ID" value="XM_014036349.1"/>
</dbReference>
<dbReference type="FunFam" id="1.10.150.810:FF:000001">
    <property type="entry name" value="DNA polymerase kappa"/>
    <property type="match status" value="1"/>
</dbReference>
<dbReference type="SUPFAM" id="SSF56672">
    <property type="entry name" value="DNA/RNA polymerases"/>
    <property type="match status" value="1"/>
</dbReference>
<dbReference type="Pfam" id="PF00817">
    <property type="entry name" value="IMS"/>
    <property type="match status" value="1"/>
</dbReference>
<dbReference type="PANTHER" id="PTHR11076:SF33">
    <property type="entry name" value="DNA POLYMERASE KAPPA"/>
    <property type="match status" value="1"/>
</dbReference>
<dbReference type="KEGG" id="mng:MNEG_15180"/>
<dbReference type="InterPro" id="IPR024728">
    <property type="entry name" value="PolY_HhH_motif"/>
</dbReference>
<dbReference type="PROSITE" id="PS50173">
    <property type="entry name" value="UMUC"/>
    <property type="match status" value="1"/>
</dbReference>
<reference evidence="4 5" key="1">
    <citation type="journal article" date="2013" name="BMC Genomics">
        <title>Reconstruction of the lipid metabolism for the microalga Monoraphidium neglectum from its genome sequence reveals characteristics suitable for biofuel production.</title>
        <authorList>
            <person name="Bogen C."/>
            <person name="Al-Dilaimi A."/>
            <person name="Albersmeier A."/>
            <person name="Wichmann J."/>
            <person name="Grundmann M."/>
            <person name="Rupp O."/>
            <person name="Lauersen K.J."/>
            <person name="Blifernez-Klassen O."/>
            <person name="Kalinowski J."/>
            <person name="Goesmann A."/>
            <person name="Mussgnug J.H."/>
            <person name="Kruse O."/>
        </authorList>
    </citation>
    <scope>NUCLEOTIDE SEQUENCE [LARGE SCALE GENOMIC DNA]</scope>
    <source>
        <strain evidence="4 5">SAG 48.87</strain>
    </source>
</reference>
<gene>
    <name evidence="4" type="ORF">MNEG_15180</name>
</gene>
<dbReference type="Gene3D" id="3.40.1170.60">
    <property type="match status" value="1"/>
</dbReference>
<dbReference type="GO" id="GO:0006281">
    <property type="term" value="P:DNA repair"/>
    <property type="evidence" value="ECO:0007669"/>
    <property type="project" value="InterPro"/>
</dbReference>
<keyword evidence="4" id="KW-0548">Nucleotidyltransferase</keyword>
<dbReference type="InterPro" id="IPR001126">
    <property type="entry name" value="UmuC"/>
</dbReference>
<dbReference type="GO" id="GO:0003887">
    <property type="term" value="F:DNA-directed DNA polymerase activity"/>
    <property type="evidence" value="ECO:0007669"/>
    <property type="project" value="InterPro"/>
</dbReference>
<keyword evidence="4" id="KW-0808">Transferase</keyword>
<name>A0A0D2K9Q5_9CHLO</name>
<dbReference type="InterPro" id="IPR022880">
    <property type="entry name" value="DNApol_IV"/>
</dbReference>
<evidence type="ECO:0000256" key="2">
    <source>
        <dbReference type="ARBA" id="ARBA00016178"/>
    </source>
</evidence>
<dbReference type="Gene3D" id="3.30.70.270">
    <property type="match status" value="2"/>
</dbReference>
<dbReference type="OrthoDB" id="1747274at2759"/>
<dbReference type="InterPro" id="IPR043128">
    <property type="entry name" value="Rev_trsase/Diguanyl_cyclase"/>
</dbReference>
<dbReference type="GO" id="GO:0042276">
    <property type="term" value="P:error-prone translesion synthesis"/>
    <property type="evidence" value="ECO:0007669"/>
    <property type="project" value="TreeGrafter"/>
</dbReference>
<dbReference type="Pfam" id="PF11798">
    <property type="entry name" value="IMS_HHH"/>
    <property type="match status" value="1"/>
</dbReference>
<comment type="similarity">
    <text evidence="1">Belongs to the DNA polymerase type-Y family.</text>
</comment>
<organism evidence="4 5">
    <name type="scientific">Monoraphidium neglectum</name>
    <dbReference type="NCBI Taxonomy" id="145388"/>
    <lineage>
        <taxon>Eukaryota</taxon>
        <taxon>Viridiplantae</taxon>
        <taxon>Chlorophyta</taxon>
        <taxon>core chlorophytes</taxon>
        <taxon>Chlorophyceae</taxon>
        <taxon>CS clade</taxon>
        <taxon>Sphaeropleales</taxon>
        <taxon>Selenastraceae</taxon>
        <taxon>Monoraphidium</taxon>
    </lineage>
</organism>
<dbReference type="InterPro" id="IPR050116">
    <property type="entry name" value="DNA_polymerase-Y"/>
</dbReference>
<dbReference type="CDD" id="cd03586">
    <property type="entry name" value="PolY_Pol_IV_kappa"/>
    <property type="match status" value="1"/>
</dbReference>
<dbReference type="AlphaFoldDB" id="A0A0D2K9Q5"/>
<dbReference type="EMBL" id="KK105319">
    <property type="protein sequence ID" value="KIY92783.1"/>
    <property type="molecule type" value="Genomic_DNA"/>
</dbReference>
<dbReference type="GO" id="GO:0005634">
    <property type="term" value="C:nucleus"/>
    <property type="evidence" value="ECO:0007669"/>
    <property type="project" value="TreeGrafter"/>
</dbReference>
<dbReference type="InterPro" id="IPR043502">
    <property type="entry name" value="DNA/RNA_pol_sf"/>
</dbReference>
<dbReference type="Gene3D" id="1.10.150.20">
    <property type="entry name" value="5' to 3' exonuclease, C-terminal subdomain"/>
    <property type="match status" value="1"/>
</dbReference>
<keyword evidence="5" id="KW-1185">Reference proteome</keyword>
<dbReference type="FunFam" id="1.10.150.810:FF:000003">
    <property type="entry name" value="DNA polymerase kappa subunit"/>
    <property type="match status" value="1"/>
</dbReference>